<evidence type="ECO:0000256" key="10">
    <source>
        <dbReference type="SAM" id="SignalP"/>
    </source>
</evidence>
<dbReference type="FunFam" id="3.30.30.30:FF:000004">
    <property type="entry name" value="hypoxia up-regulated protein 1"/>
    <property type="match status" value="1"/>
</dbReference>
<reference evidence="11" key="3">
    <citation type="submission" date="2025-09" db="UniProtKB">
        <authorList>
            <consortium name="Ensembl"/>
        </authorList>
    </citation>
    <scope>IDENTIFICATION</scope>
</reference>
<dbReference type="InterPro" id="IPR018181">
    <property type="entry name" value="Heat_shock_70_CS"/>
</dbReference>
<feature type="compositionally biased region" description="Polar residues" evidence="9">
    <location>
        <begin position="721"/>
        <end position="734"/>
    </location>
</feature>
<keyword evidence="12" id="KW-1185">Reference proteome</keyword>
<dbReference type="FunFam" id="2.60.34.10:FF:000009">
    <property type="entry name" value="Hypoxia up-regulated protein 1"/>
    <property type="match status" value="1"/>
</dbReference>
<name>A0A8C3C9R9_CAIMO</name>
<dbReference type="GO" id="GO:0005524">
    <property type="term" value="F:ATP binding"/>
    <property type="evidence" value="ECO:0007669"/>
    <property type="project" value="UniProtKB-KW"/>
</dbReference>
<keyword evidence="3 10" id="KW-0732">Signal</keyword>
<dbReference type="PROSITE" id="PS51257">
    <property type="entry name" value="PROKAR_LIPOPROTEIN"/>
    <property type="match status" value="1"/>
</dbReference>
<keyword evidence="6" id="KW-0067">ATP-binding</keyword>
<dbReference type="Gene3D" id="3.30.30.30">
    <property type="match status" value="1"/>
</dbReference>
<dbReference type="Pfam" id="PF00012">
    <property type="entry name" value="HSP70"/>
    <property type="match status" value="1"/>
</dbReference>
<accession>A0A8C3C9R9</accession>
<sequence>MARAPCWALGWLLLACLLLRPLAVMSVDVGSESMKIAIVKPGVPMEIVLNKESRRKTPVAVALKENERLFGDSALGMSIRTPKVAFRYFQDLLGKQINNPQVVLYRTRFPEHELVEDEKRQTVIFKLSQAVQYSPEEMLAMVLNYSRGLAEEFAEQPIKDAVITVPAYFNQAERRAVLHAARMADLKVLQLINDNTAVALNYGVFRRKDINATAQNIMFYDMGAGSTVCTIVTYQTVKTKDSGTQPQLQIQGIGFDRTLGGLEMELRLRDYLAKLFNDQHPSKDVRKNPRAMAKLLKEANRLKTVLSANADHVAQIEGLLDDIDFKAKVSRQEFEDLCSDLFQRVPGPVQQALSSAEMKLDGIDQVILVGGATRVPKVQEVLLKAVGKEELGKNINADEAAAMGAVYQAAALSKAFKVKPFVVRDAAMFPIQVEFTREVEEDDKSKSLKHNKRILFQRMAPYPQRKVITFNRYTDDFEFYVNYGDLSFLNQDDLRIFGSLNLTTVRLKGVGDSFKKHSDYESKGIKAHFNMDESGVLSLDRVESVFETLVEDKLEEESTLTKLGNTISSLFGGGGHTPETGENLTDSVQVSPRVTALTSKSSGASTATKTEEEKKIKAPKKQKLVHEITMELDVNDVPDLLEDELKSSMKKYVLNSSMWKNETLAEQKKLSPAEKPVLLSKDIELKIAALDREVQYLLNKAKFAKPKSKKEKNATKPDSGKNATATSESENTIPPTEGKQEGKEWVGTEKAPGDEPQSDSGGYMLDQWFRT</sequence>
<dbReference type="GO" id="GO:0034663">
    <property type="term" value="C:endoplasmic reticulum chaperone complex"/>
    <property type="evidence" value="ECO:0007669"/>
    <property type="project" value="TreeGrafter"/>
</dbReference>
<dbReference type="Gene3D" id="2.60.34.10">
    <property type="entry name" value="Substrate Binding Domain Of DNAk, Chain A, domain 1"/>
    <property type="match status" value="1"/>
</dbReference>
<dbReference type="PANTHER" id="PTHR45639">
    <property type="entry name" value="HSC70CB, ISOFORM G-RELATED"/>
    <property type="match status" value="1"/>
</dbReference>
<dbReference type="InterPro" id="IPR013126">
    <property type="entry name" value="Hsp_70_fam"/>
</dbReference>
<dbReference type="InterPro" id="IPR029047">
    <property type="entry name" value="HSP70_peptide-bd_sf"/>
</dbReference>
<evidence type="ECO:0000256" key="6">
    <source>
        <dbReference type="ARBA" id="ARBA00022840"/>
    </source>
</evidence>
<comment type="similarity">
    <text evidence="2">Belongs to the heat shock protein 70 family.</text>
</comment>
<dbReference type="PROSITE" id="PS01036">
    <property type="entry name" value="HSP70_3"/>
    <property type="match status" value="1"/>
</dbReference>
<evidence type="ECO:0000256" key="4">
    <source>
        <dbReference type="ARBA" id="ARBA00022741"/>
    </source>
</evidence>
<feature type="signal peptide" evidence="10">
    <location>
        <begin position="1"/>
        <end position="26"/>
    </location>
</feature>
<dbReference type="PRINTS" id="PR00301">
    <property type="entry name" value="HEATSHOCK70"/>
</dbReference>
<dbReference type="GO" id="GO:0030968">
    <property type="term" value="P:endoplasmic reticulum unfolded protein response"/>
    <property type="evidence" value="ECO:0007669"/>
    <property type="project" value="TreeGrafter"/>
</dbReference>
<evidence type="ECO:0000256" key="7">
    <source>
        <dbReference type="ARBA" id="ARBA00023186"/>
    </source>
</evidence>
<evidence type="ECO:0000256" key="9">
    <source>
        <dbReference type="SAM" id="MobiDB-lite"/>
    </source>
</evidence>
<keyword evidence="5" id="KW-0256">Endoplasmic reticulum</keyword>
<feature type="region of interest" description="Disordered" evidence="9">
    <location>
        <begin position="705"/>
        <end position="771"/>
    </location>
</feature>
<keyword evidence="4" id="KW-0547">Nucleotide-binding</keyword>
<dbReference type="GO" id="GO:1903298">
    <property type="term" value="P:negative regulation of hypoxia-induced intrinsic apoptotic signaling pathway"/>
    <property type="evidence" value="ECO:0007669"/>
    <property type="project" value="TreeGrafter"/>
</dbReference>
<dbReference type="AlphaFoldDB" id="A0A8C3C9R9"/>
<evidence type="ECO:0000256" key="1">
    <source>
        <dbReference type="ARBA" id="ARBA00004319"/>
    </source>
</evidence>
<dbReference type="CDD" id="cd10230">
    <property type="entry name" value="ASKHA_NBD_HSP70_HYOU1"/>
    <property type="match status" value="1"/>
</dbReference>
<dbReference type="GO" id="GO:0140662">
    <property type="term" value="F:ATP-dependent protein folding chaperone"/>
    <property type="evidence" value="ECO:0007669"/>
    <property type="project" value="InterPro"/>
</dbReference>
<dbReference type="FunFam" id="3.90.640.10:FF:000012">
    <property type="entry name" value="Hypoxia up-regulated protein 1"/>
    <property type="match status" value="1"/>
</dbReference>
<feature type="compositionally biased region" description="Basic and acidic residues" evidence="9">
    <location>
        <begin position="738"/>
        <end position="753"/>
    </location>
</feature>
<dbReference type="PANTHER" id="PTHR45639:SF3">
    <property type="entry name" value="HYPOXIA UP-REGULATED PROTEIN 1"/>
    <property type="match status" value="1"/>
</dbReference>
<proteinExistence type="inferred from homology"/>
<organism evidence="11 12">
    <name type="scientific">Cairina moschata</name>
    <name type="common">Muscovy duck</name>
    <dbReference type="NCBI Taxonomy" id="8855"/>
    <lineage>
        <taxon>Eukaryota</taxon>
        <taxon>Metazoa</taxon>
        <taxon>Chordata</taxon>
        <taxon>Craniata</taxon>
        <taxon>Vertebrata</taxon>
        <taxon>Euteleostomi</taxon>
        <taxon>Archelosauria</taxon>
        <taxon>Archosauria</taxon>
        <taxon>Dinosauria</taxon>
        <taxon>Saurischia</taxon>
        <taxon>Theropoda</taxon>
        <taxon>Coelurosauria</taxon>
        <taxon>Aves</taxon>
        <taxon>Neognathae</taxon>
        <taxon>Galloanserae</taxon>
        <taxon>Anseriformes</taxon>
        <taxon>Anatidae</taxon>
        <taxon>Anatinae</taxon>
        <taxon>Cairina</taxon>
    </lineage>
</organism>
<dbReference type="Gene3D" id="3.30.420.40">
    <property type="match status" value="2"/>
</dbReference>
<dbReference type="InterPro" id="IPR043129">
    <property type="entry name" value="ATPase_NBD"/>
</dbReference>
<evidence type="ECO:0000313" key="12">
    <source>
        <dbReference type="Proteomes" id="UP000694556"/>
    </source>
</evidence>
<feature type="chain" id="PRO_5034311849" description="Hypoxia up-regulated protein 1" evidence="10">
    <location>
        <begin position="27"/>
        <end position="771"/>
    </location>
</feature>
<dbReference type="Proteomes" id="UP000694556">
    <property type="component" value="Chromosome 25"/>
</dbReference>
<dbReference type="Gene3D" id="3.90.640.10">
    <property type="entry name" value="Actin, Chain A, domain 4"/>
    <property type="match status" value="1"/>
</dbReference>
<dbReference type="Ensembl" id="ENSCMMT00000017345.1">
    <property type="protein sequence ID" value="ENSCMMP00000015781.1"/>
    <property type="gene ID" value="ENSCMMG00000009171.1"/>
</dbReference>
<evidence type="ECO:0000256" key="2">
    <source>
        <dbReference type="ARBA" id="ARBA00007381"/>
    </source>
</evidence>
<evidence type="ECO:0000256" key="5">
    <source>
        <dbReference type="ARBA" id="ARBA00022824"/>
    </source>
</evidence>
<reference evidence="11" key="2">
    <citation type="submission" date="2025-08" db="UniProtKB">
        <authorList>
            <consortium name="Ensembl"/>
        </authorList>
    </citation>
    <scope>IDENTIFICATION</scope>
</reference>
<dbReference type="GO" id="GO:0005788">
    <property type="term" value="C:endoplasmic reticulum lumen"/>
    <property type="evidence" value="ECO:0007669"/>
    <property type="project" value="UniProtKB-SubCell"/>
</dbReference>
<evidence type="ECO:0000256" key="8">
    <source>
        <dbReference type="ARBA" id="ARBA00040503"/>
    </source>
</evidence>
<dbReference type="SUPFAM" id="SSF53067">
    <property type="entry name" value="Actin-like ATPase domain"/>
    <property type="match status" value="2"/>
</dbReference>
<evidence type="ECO:0000313" key="11">
    <source>
        <dbReference type="Ensembl" id="ENSCMMP00000015781.1"/>
    </source>
</evidence>
<reference evidence="11" key="1">
    <citation type="submission" date="2018-09" db="EMBL/GenBank/DDBJ databases">
        <title>Common duck and Muscovy duck high density SNP chip.</title>
        <authorList>
            <person name="Vignal A."/>
            <person name="Thebault N."/>
            <person name="Warren W.C."/>
        </authorList>
    </citation>
    <scope>NUCLEOTIDE SEQUENCE [LARGE SCALE GENOMIC DNA]</scope>
</reference>
<protein>
    <recommendedName>
        <fullName evidence="8">Hypoxia up-regulated protein 1</fullName>
    </recommendedName>
</protein>
<evidence type="ECO:0000256" key="3">
    <source>
        <dbReference type="ARBA" id="ARBA00022729"/>
    </source>
</evidence>
<keyword evidence="7" id="KW-0143">Chaperone</keyword>
<comment type="subcellular location">
    <subcellularLocation>
        <location evidence="1">Endoplasmic reticulum lumen</location>
    </subcellularLocation>
</comment>